<dbReference type="OrthoDB" id="1863354at2759"/>
<evidence type="ECO:0000256" key="2">
    <source>
        <dbReference type="PROSITE-ProRule" id="PRU00708"/>
    </source>
</evidence>
<dbReference type="GO" id="GO:0009451">
    <property type="term" value="P:RNA modification"/>
    <property type="evidence" value="ECO:0007669"/>
    <property type="project" value="InterPro"/>
</dbReference>
<dbReference type="InterPro" id="IPR011990">
    <property type="entry name" value="TPR-like_helical_dom_sf"/>
</dbReference>
<evidence type="ECO:0000313" key="4">
    <source>
        <dbReference type="Proteomes" id="UP000639772"/>
    </source>
</evidence>
<dbReference type="PANTHER" id="PTHR47926">
    <property type="entry name" value="PENTATRICOPEPTIDE REPEAT-CONTAINING PROTEIN"/>
    <property type="match status" value="1"/>
</dbReference>
<evidence type="ECO:0000313" key="3">
    <source>
        <dbReference type="EMBL" id="KAG0450050.1"/>
    </source>
</evidence>
<dbReference type="PANTHER" id="PTHR47926:SF456">
    <property type="entry name" value="PENTATRICOPEPTIDE REPEAT-CONTAINING PROTEIN ELI1, CHLOROPLASTIC"/>
    <property type="match status" value="1"/>
</dbReference>
<gene>
    <name evidence="3" type="ORF">HPP92_026961</name>
</gene>
<dbReference type="AlphaFoldDB" id="A0A835PAH1"/>
<evidence type="ECO:0000256" key="1">
    <source>
        <dbReference type="ARBA" id="ARBA00022737"/>
    </source>
</evidence>
<dbReference type="EMBL" id="JADCNM010000141">
    <property type="protein sequence ID" value="KAG0450050.1"/>
    <property type="molecule type" value="Genomic_DNA"/>
</dbReference>
<proteinExistence type="predicted"/>
<dbReference type="PROSITE" id="PS51375">
    <property type="entry name" value="PPR"/>
    <property type="match status" value="3"/>
</dbReference>
<dbReference type="FunFam" id="1.25.40.10:FF:000285">
    <property type="entry name" value="Pentatricopeptide repeat-containing protein, chloroplastic"/>
    <property type="match status" value="1"/>
</dbReference>
<dbReference type="Gene3D" id="1.25.40.10">
    <property type="entry name" value="Tetratricopeptide repeat domain"/>
    <property type="match status" value="2"/>
</dbReference>
<feature type="repeat" description="PPR" evidence="2">
    <location>
        <begin position="104"/>
        <end position="138"/>
    </location>
</feature>
<dbReference type="PROSITE" id="PS51257">
    <property type="entry name" value="PROKAR_LIPOPROTEIN"/>
    <property type="match status" value="1"/>
</dbReference>
<accession>A0A835PAH1</accession>
<feature type="repeat" description="PPR" evidence="2">
    <location>
        <begin position="207"/>
        <end position="241"/>
    </location>
</feature>
<dbReference type="Pfam" id="PF13041">
    <property type="entry name" value="PPR_2"/>
    <property type="match status" value="1"/>
</dbReference>
<dbReference type="FunFam" id="1.25.40.10:FF:001093">
    <property type="entry name" value="Pentatricopeptide repeat-containing protein At2g34400"/>
    <property type="match status" value="1"/>
</dbReference>
<name>A0A835PAH1_VANPL</name>
<dbReference type="GO" id="GO:0003723">
    <property type="term" value="F:RNA binding"/>
    <property type="evidence" value="ECO:0007669"/>
    <property type="project" value="InterPro"/>
</dbReference>
<organism evidence="3 4">
    <name type="scientific">Vanilla planifolia</name>
    <name type="common">Vanilla</name>
    <dbReference type="NCBI Taxonomy" id="51239"/>
    <lineage>
        <taxon>Eukaryota</taxon>
        <taxon>Viridiplantae</taxon>
        <taxon>Streptophyta</taxon>
        <taxon>Embryophyta</taxon>
        <taxon>Tracheophyta</taxon>
        <taxon>Spermatophyta</taxon>
        <taxon>Magnoliopsida</taxon>
        <taxon>Liliopsida</taxon>
        <taxon>Asparagales</taxon>
        <taxon>Orchidaceae</taxon>
        <taxon>Vanilloideae</taxon>
        <taxon>Vanilleae</taxon>
        <taxon>Vanilla</taxon>
    </lineage>
</organism>
<feature type="repeat" description="PPR" evidence="2">
    <location>
        <begin position="310"/>
        <end position="344"/>
    </location>
</feature>
<dbReference type="Pfam" id="PF01535">
    <property type="entry name" value="PPR"/>
    <property type="match status" value="5"/>
</dbReference>
<evidence type="ECO:0008006" key="5">
    <source>
        <dbReference type="Google" id="ProtNLM"/>
    </source>
</evidence>
<keyword evidence="1" id="KW-0677">Repeat</keyword>
<dbReference type="NCBIfam" id="TIGR00756">
    <property type="entry name" value="PPR"/>
    <property type="match status" value="3"/>
</dbReference>
<protein>
    <recommendedName>
        <fullName evidence="5">Pentatricopeptide repeat-containing protein</fullName>
    </recommendedName>
</protein>
<dbReference type="Proteomes" id="UP000639772">
    <property type="component" value="Unassembled WGS sequence"/>
</dbReference>
<dbReference type="InterPro" id="IPR046960">
    <property type="entry name" value="PPR_At4g14850-like_plant"/>
</dbReference>
<reference evidence="3 4" key="1">
    <citation type="journal article" date="2020" name="Nat. Food">
        <title>A phased Vanilla planifolia genome enables genetic improvement of flavour and production.</title>
        <authorList>
            <person name="Hasing T."/>
            <person name="Tang H."/>
            <person name="Brym M."/>
            <person name="Khazi F."/>
            <person name="Huang T."/>
            <person name="Chambers A.H."/>
        </authorList>
    </citation>
    <scope>NUCLEOTIDE SEQUENCE [LARGE SCALE GENOMIC DNA]</scope>
    <source>
        <tissue evidence="3">Leaf</tissue>
    </source>
</reference>
<sequence>MVLRSGAMATAFTAACPPVDCSGIIAEAEILKLSPTRFRLSLPRLIKLCAKSAALSPAEQLHALSLKHGLSSDLFIQSALVSLYSSCGHLHLSLQVFDRMLHRNVVAWTAVINACLSFGIPDSALSYFFRMLDSGIVADNFAIVAALSACANVGALNVGRGLHSYMKKTGMEIAEFVATALINMYSKCGSIQDALRVFDSIPCAGRTTQTWNAMIHGLAVHGLVTNAVQVFDEMISAGMRPNEVTFLGLLCGCSHCGLVEEGKFFFEEMRREYGIQPGIKHYGCMVDLLGRAGSFADAYDMIRDMRVHPNHIIWGALLNACRLHGNIHAAERVMEIMRDEGRPAADTSHYVMLSNMYRNAGMGEKMAQVRAMVGRKPKGLSYVQVGSMLHAFGVGDDGSWIENSGEIMGKLGFSGKEEEEDDCDLFDSNSGNLTDAHVEFLRHWDFLIHLEANT</sequence>
<comment type="caution">
    <text evidence="3">The sequence shown here is derived from an EMBL/GenBank/DDBJ whole genome shotgun (WGS) entry which is preliminary data.</text>
</comment>
<dbReference type="InterPro" id="IPR002885">
    <property type="entry name" value="PPR_rpt"/>
</dbReference>